<feature type="compositionally biased region" description="Basic residues" evidence="1">
    <location>
        <begin position="127"/>
        <end position="138"/>
    </location>
</feature>
<keyword evidence="3" id="KW-1185">Reference proteome</keyword>
<evidence type="ECO:0000256" key="1">
    <source>
        <dbReference type="SAM" id="MobiDB-lite"/>
    </source>
</evidence>
<comment type="caution">
    <text evidence="2">The sequence shown here is derived from an EMBL/GenBank/DDBJ whole genome shotgun (WGS) entry which is preliminary data.</text>
</comment>
<dbReference type="AlphaFoldDB" id="A0AAN6Y8C0"/>
<evidence type="ECO:0000313" key="2">
    <source>
        <dbReference type="EMBL" id="KAK4214319.1"/>
    </source>
</evidence>
<organism evidence="2 3">
    <name type="scientific">Rhypophila decipiens</name>
    <dbReference type="NCBI Taxonomy" id="261697"/>
    <lineage>
        <taxon>Eukaryota</taxon>
        <taxon>Fungi</taxon>
        <taxon>Dikarya</taxon>
        <taxon>Ascomycota</taxon>
        <taxon>Pezizomycotina</taxon>
        <taxon>Sordariomycetes</taxon>
        <taxon>Sordariomycetidae</taxon>
        <taxon>Sordariales</taxon>
        <taxon>Naviculisporaceae</taxon>
        <taxon>Rhypophila</taxon>
    </lineage>
</organism>
<feature type="region of interest" description="Disordered" evidence="1">
    <location>
        <begin position="102"/>
        <end position="148"/>
    </location>
</feature>
<accession>A0AAN6Y8C0</accession>
<gene>
    <name evidence="2" type="ORF">QBC37DRAFT_155816</name>
</gene>
<dbReference type="Proteomes" id="UP001301769">
    <property type="component" value="Unassembled WGS sequence"/>
</dbReference>
<evidence type="ECO:0000313" key="3">
    <source>
        <dbReference type="Proteomes" id="UP001301769"/>
    </source>
</evidence>
<reference evidence="2" key="2">
    <citation type="submission" date="2023-05" db="EMBL/GenBank/DDBJ databases">
        <authorList>
            <consortium name="Lawrence Berkeley National Laboratory"/>
            <person name="Steindorff A."/>
            <person name="Hensen N."/>
            <person name="Bonometti L."/>
            <person name="Westerberg I."/>
            <person name="Brannstrom I.O."/>
            <person name="Guillou S."/>
            <person name="Cros-Aarteil S."/>
            <person name="Calhoun S."/>
            <person name="Haridas S."/>
            <person name="Kuo A."/>
            <person name="Mondo S."/>
            <person name="Pangilinan J."/>
            <person name="Riley R."/>
            <person name="Labutti K."/>
            <person name="Andreopoulos B."/>
            <person name="Lipzen A."/>
            <person name="Chen C."/>
            <person name="Yanf M."/>
            <person name="Daum C."/>
            <person name="Ng V."/>
            <person name="Clum A."/>
            <person name="Ohm R."/>
            <person name="Martin F."/>
            <person name="Silar P."/>
            <person name="Natvig D."/>
            <person name="Lalanne C."/>
            <person name="Gautier V."/>
            <person name="Ament-Velasquez S.L."/>
            <person name="Kruys A."/>
            <person name="Hutchinson M.I."/>
            <person name="Powell A.J."/>
            <person name="Barry K."/>
            <person name="Miller A.N."/>
            <person name="Grigoriev I.V."/>
            <person name="Debuchy R."/>
            <person name="Gladieux P."/>
            <person name="Thoren M.H."/>
            <person name="Johannesson H."/>
        </authorList>
    </citation>
    <scope>NUCLEOTIDE SEQUENCE</scope>
    <source>
        <strain evidence="2">PSN293</strain>
    </source>
</reference>
<proteinExistence type="predicted"/>
<name>A0AAN6Y8C0_9PEZI</name>
<feature type="compositionally biased region" description="Acidic residues" evidence="1">
    <location>
        <begin position="66"/>
        <end position="77"/>
    </location>
</feature>
<feature type="region of interest" description="Disordered" evidence="1">
    <location>
        <begin position="66"/>
        <end position="88"/>
    </location>
</feature>
<sequence length="364" mass="39316">MSPRHADQLSLAFRELPVTADTGTKCIRVQCIYCNEVKAKNTTRQKQHLAQCKLYLQAHPEAAIDADADGDDADGDGDGPTGLSMGGDQYNAALGMGGTTNMGFAPNQRINGNMPGMIPGPAEGPPRKKQKSAVKQPKKSQAAPDPNDIPLATIHAAFEEFQPKAGDKCSTVRCRYCGTQRAKNTSRQRDHLRACADYQAVNPTPAVAAAAPMVPTAPMTQPNGVNNTLDHLRKLPTPQVQFDFKLMVHVQQRDEVFSDVSKGQWSGRIGSGMVAQGWFAITGPAGAIQRTIEGSFLLRTDINNQTQTSIPCKIHGTINGDSSRVSMSFEPPTPSNYAFLLTAPYVATGVHRAHEVVYEVYRVS</sequence>
<dbReference type="EMBL" id="MU858095">
    <property type="protein sequence ID" value="KAK4214319.1"/>
    <property type="molecule type" value="Genomic_DNA"/>
</dbReference>
<reference evidence="2" key="1">
    <citation type="journal article" date="2023" name="Mol. Phylogenet. Evol.">
        <title>Genome-scale phylogeny and comparative genomics of the fungal order Sordariales.</title>
        <authorList>
            <person name="Hensen N."/>
            <person name="Bonometti L."/>
            <person name="Westerberg I."/>
            <person name="Brannstrom I.O."/>
            <person name="Guillou S."/>
            <person name="Cros-Aarteil S."/>
            <person name="Calhoun S."/>
            <person name="Haridas S."/>
            <person name="Kuo A."/>
            <person name="Mondo S."/>
            <person name="Pangilinan J."/>
            <person name="Riley R."/>
            <person name="LaButti K."/>
            <person name="Andreopoulos B."/>
            <person name="Lipzen A."/>
            <person name="Chen C."/>
            <person name="Yan M."/>
            <person name="Daum C."/>
            <person name="Ng V."/>
            <person name="Clum A."/>
            <person name="Steindorff A."/>
            <person name="Ohm R.A."/>
            <person name="Martin F."/>
            <person name="Silar P."/>
            <person name="Natvig D.O."/>
            <person name="Lalanne C."/>
            <person name="Gautier V."/>
            <person name="Ament-Velasquez S.L."/>
            <person name="Kruys A."/>
            <person name="Hutchinson M.I."/>
            <person name="Powell A.J."/>
            <person name="Barry K."/>
            <person name="Miller A.N."/>
            <person name="Grigoriev I.V."/>
            <person name="Debuchy R."/>
            <person name="Gladieux P."/>
            <person name="Hiltunen Thoren M."/>
            <person name="Johannesson H."/>
        </authorList>
    </citation>
    <scope>NUCLEOTIDE SEQUENCE</scope>
    <source>
        <strain evidence="2">PSN293</strain>
    </source>
</reference>
<protein>
    <submittedName>
        <fullName evidence="2">Uncharacterized protein</fullName>
    </submittedName>
</protein>